<reference evidence="2" key="1">
    <citation type="journal article" date="2022" name="Nat. Commun.">
        <title>Chromosome evolution and the genetic basis of agronomically important traits in greater yam.</title>
        <authorList>
            <person name="Bredeson J.V."/>
            <person name="Lyons J.B."/>
            <person name="Oniyinde I.O."/>
            <person name="Okereke N.R."/>
            <person name="Kolade O."/>
            <person name="Nnabue I."/>
            <person name="Nwadili C.O."/>
            <person name="Hribova E."/>
            <person name="Parker M."/>
            <person name="Nwogha J."/>
            <person name="Shu S."/>
            <person name="Carlson J."/>
            <person name="Kariba R."/>
            <person name="Muthemba S."/>
            <person name="Knop K."/>
            <person name="Barton G.J."/>
            <person name="Sherwood A.V."/>
            <person name="Lopez-Montes A."/>
            <person name="Asiedu R."/>
            <person name="Jamnadass R."/>
            <person name="Muchugi A."/>
            <person name="Goodstein D."/>
            <person name="Egesi C.N."/>
            <person name="Featherston J."/>
            <person name="Asfaw A."/>
            <person name="Simpson G.G."/>
            <person name="Dolezel J."/>
            <person name="Hendre P.S."/>
            <person name="Van Deynze A."/>
            <person name="Kumar P.L."/>
            <person name="Obidiegwu J.E."/>
            <person name="Bhattacharjee R."/>
            <person name="Rokhsar D.S."/>
        </authorList>
    </citation>
    <scope>NUCLEOTIDE SEQUENCE [LARGE SCALE GENOMIC DNA]</scope>
    <source>
        <strain evidence="2">cv. TDa95/00328</strain>
    </source>
</reference>
<protein>
    <submittedName>
        <fullName evidence="1">Protein arginine N-methyltransferase 7 protein</fullName>
    </submittedName>
</protein>
<organism evidence="1 2">
    <name type="scientific">Dioscorea alata</name>
    <name type="common">Purple yam</name>
    <dbReference type="NCBI Taxonomy" id="55571"/>
    <lineage>
        <taxon>Eukaryota</taxon>
        <taxon>Viridiplantae</taxon>
        <taxon>Streptophyta</taxon>
        <taxon>Embryophyta</taxon>
        <taxon>Tracheophyta</taxon>
        <taxon>Spermatophyta</taxon>
        <taxon>Magnoliopsida</taxon>
        <taxon>Liliopsida</taxon>
        <taxon>Dioscoreales</taxon>
        <taxon>Dioscoreaceae</taxon>
        <taxon>Dioscorea</taxon>
    </lineage>
</organism>
<name>A0ACB7V697_DIOAL</name>
<accession>A0ACB7V697</accession>
<sequence length="731" mass="81672">MHSFLVKHSLVPSPLLSRLCLPPLPVIVVSDLLRRTMASSSARSFQLRLNPLTGDSEWVVIDEEEEEDLVQREQSKSLLATTSYLDMLNDGCRNRAFRLAIEKTITGPCHVLDIGAGTGLLSMMAARAMGGQGEVSACESYLPMGKLMRRVLRANGMDKNVRVFHKRSDELRVGVELNSRADVLVSEILDSELLGEGLIPTLQQAHDMLLVDNPKLVPFRATTYGQLVESDFLWKMSDLCNNEVSISDGVHLVPAGLEGILGIKPQQHAMHCDALLEEIRLLSEPFKVFEFDFWKRPDSHGEVVMRIPATIDGKVHAVVSWWVLQLDYEGSILYSTAPSWINSFDAEMPSSCISGQRDWYDHWRQCVWFIPGGGISVCKDEHVLLQAFHDDTSVSYSLKVDGQTNFNPYKAEDFNLMLLPERIATYGNKEWRMAVLTAVKSALHGRSSPLCVVADDSLFLTILAASLSKNSLVTSLFPGLQEKGALYVETVADANGFSMDCVRFVGNRASHLLKDNLNQRKIDLLLGEPFYHGSEGMLPWHNLRFWKERTSLDPILADDVVIMPGKGILKVCAMSLPDLWRSRRSLKYIEDFDHTIVNETLGACGDLPSPQEGPCLPYFIWQCGEAKELSEVYSVMEFNFYDPLQACSEGKKIVFSKHGVCHGFVLWIDWVIDEKNSAFISTGPVSRYWKQGVKLLSKPVAVKAVEDSAEIEASFDPSSGELTVRSSFSKL</sequence>
<dbReference type="Proteomes" id="UP000827976">
    <property type="component" value="Chromosome 11"/>
</dbReference>
<proteinExistence type="predicted"/>
<evidence type="ECO:0000313" key="1">
    <source>
        <dbReference type="EMBL" id="KAH7668899.1"/>
    </source>
</evidence>
<gene>
    <name evidence="1" type="ORF">IHE45_11G040900</name>
</gene>
<dbReference type="EMBL" id="CM037021">
    <property type="protein sequence ID" value="KAH7668899.1"/>
    <property type="molecule type" value="Genomic_DNA"/>
</dbReference>
<keyword evidence="2" id="KW-1185">Reference proteome</keyword>
<evidence type="ECO:0000313" key="2">
    <source>
        <dbReference type="Proteomes" id="UP000827976"/>
    </source>
</evidence>
<comment type="caution">
    <text evidence="1">The sequence shown here is derived from an EMBL/GenBank/DDBJ whole genome shotgun (WGS) entry which is preliminary data.</text>
</comment>